<gene>
    <name evidence="1" type="ORF">MILVUS5_LOCUS34584</name>
</gene>
<dbReference type="Proteomes" id="UP001177021">
    <property type="component" value="Unassembled WGS sequence"/>
</dbReference>
<reference evidence="1" key="1">
    <citation type="submission" date="2023-10" db="EMBL/GenBank/DDBJ databases">
        <authorList>
            <person name="Rodriguez Cubillos JULIANA M."/>
            <person name="De Vega J."/>
        </authorList>
    </citation>
    <scope>NUCLEOTIDE SEQUENCE</scope>
</reference>
<name>A0ACB0LMU1_TRIPR</name>
<evidence type="ECO:0000313" key="1">
    <source>
        <dbReference type="EMBL" id="CAJ2670571.1"/>
    </source>
</evidence>
<proteinExistence type="predicted"/>
<keyword evidence="2" id="KW-1185">Reference proteome</keyword>
<sequence>MATEKSVLAVIRAARPTFRNQNDKIAFVVHSSFLASGYILTATGPLALSDNALSNPSNDEVSVDHWNELNDEYAFVYLNSEKGEKKVLVKCLVMNDKLLVHALADGFLEPLHLEINVGDYSGEDGGSNYSQQFKNLDKLVKRIDEDILSKLDRSSANASSSTKSSGTSNKTGQETSEPVPGFGEPAGPLDPHPGFIIPPVSVGPGSDLFPGPGAGVYPSRGDHDFGGGMLVGPNDPRWFGGGIGGGIGRGPAFPGGLPGVPPGARFDPIGPPGVPGFEPNRFARNPRRPGYDAHPDLQHFRRDPDSDYI</sequence>
<comment type="caution">
    <text evidence="1">The sequence shown here is derived from an EMBL/GenBank/DDBJ whole genome shotgun (WGS) entry which is preliminary data.</text>
</comment>
<accession>A0ACB0LMU1</accession>
<evidence type="ECO:0000313" key="2">
    <source>
        <dbReference type="Proteomes" id="UP001177021"/>
    </source>
</evidence>
<protein>
    <submittedName>
        <fullName evidence="1">Uncharacterized protein</fullName>
    </submittedName>
</protein>
<dbReference type="EMBL" id="CASHSV030000615">
    <property type="protein sequence ID" value="CAJ2670571.1"/>
    <property type="molecule type" value="Genomic_DNA"/>
</dbReference>
<organism evidence="1 2">
    <name type="scientific">Trifolium pratense</name>
    <name type="common">Red clover</name>
    <dbReference type="NCBI Taxonomy" id="57577"/>
    <lineage>
        <taxon>Eukaryota</taxon>
        <taxon>Viridiplantae</taxon>
        <taxon>Streptophyta</taxon>
        <taxon>Embryophyta</taxon>
        <taxon>Tracheophyta</taxon>
        <taxon>Spermatophyta</taxon>
        <taxon>Magnoliopsida</taxon>
        <taxon>eudicotyledons</taxon>
        <taxon>Gunneridae</taxon>
        <taxon>Pentapetalae</taxon>
        <taxon>rosids</taxon>
        <taxon>fabids</taxon>
        <taxon>Fabales</taxon>
        <taxon>Fabaceae</taxon>
        <taxon>Papilionoideae</taxon>
        <taxon>50 kb inversion clade</taxon>
        <taxon>NPAAA clade</taxon>
        <taxon>Hologalegina</taxon>
        <taxon>IRL clade</taxon>
        <taxon>Trifolieae</taxon>
        <taxon>Trifolium</taxon>
    </lineage>
</organism>